<dbReference type="PANTHER" id="PTHR23088:SF27">
    <property type="entry name" value="DEAMINATED GLUTATHIONE AMIDASE"/>
    <property type="match status" value="1"/>
</dbReference>
<dbReference type="FunFam" id="3.60.110.10:FF:000005">
    <property type="entry name" value="nitrilase homolog 1 isoform X1"/>
    <property type="match status" value="1"/>
</dbReference>
<evidence type="ECO:0000259" key="3">
    <source>
        <dbReference type="PROSITE" id="PS50263"/>
    </source>
</evidence>
<dbReference type="PROSITE" id="PS50263">
    <property type="entry name" value="CN_HYDROLASE"/>
    <property type="match status" value="1"/>
</dbReference>
<keyword evidence="5" id="KW-1185">Reference proteome</keyword>
<feature type="region of interest" description="Disordered" evidence="2">
    <location>
        <begin position="340"/>
        <end position="366"/>
    </location>
</feature>
<dbReference type="Pfam" id="PF00795">
    <property type="entry name" value="CN_hydrolase"/>
    <property type="match status" value="1"/>
</dbReference>
<organism evidence="4 5">
    <name type="scientific">Lactuca saligna</name>
    <name type="common">Willowleaf lettuce</name>
    <dbReference type="NCBI Taxonomy" id="75948"/>
    <lineage>
        <taxon>Eukaryota</taxon>
        <taxon>Viridiplantae</taxon>
        <taxon>Streptophyta</taxon>
        <taxon>Embryophyta</taxon>
        <taxon>Tracheophyta</taxon>
        <taxon>Spermatophyta</taxon>
        <taxon>Magnoliopsida</taxon>
        <taxon>eudicotyledons</taxon>
        <taxon>Gunneridae</taxon>
        <taxon>Pentapetalae</taxon>
        <taxon>asterids</taxon>
        <taxon>campanulids</taxon>
        <taxon>Asterales</taxon>
        <taxon>Asteraceae</taxon>
        <taxon>Cichorioideae</taxon>
        <taxon>Cichorieae</taxon>
        <taxon>Lactucinae</taxon>
        <taxon>Lactuca</taxon>
    </lineage>
</organism>
<accession>A0AA35V9X1</accession>
<dbReference type="InterPro" id="IPR045254">
    <property type="entry name" value="Nit1/2_C-N_Hydrolase"/>
</dbReference>
<dbReference type="CDD" id="cd07572">
    <property type="entry name" value="nit"/>
    <property type="match status" value="1"/>
</dbReference>
<dbReference type="EMBL" id="OX465086">
    <property type="protein sequence ID" value="CAI9264699.1"/>
    <property type="molecule type" value="Genomic_DNA"/>
</dbReference>
<name>A0AA35V9X1_LACSI</name>
<protein>
    <recommendedName>
        <fullName evidence="3">CN hydrolase domain-containing protein</fullName>
    </recommendedName>
</protein>
<dbReference type="InterPro" id="IPR003010">
    <property type="entry name" value="C-N_Hydrolase"/>
</dbReference>
<dbReference type="SUPFAM" id="SSF56317">
    <property type="entry name" value="Carbon-nitrogen hydrolase"/>
    <property type="match status" value="1"/>
</dbReference>
<evidence type="ECO:0000256" key="2">
    <source>
        <dbReference type="SAM" id="MobiDB-lite"/>
    </source>
</evidence>
<keyword evidence="1" id="KW-0378">Hydrolase</keyword>
<dbReference type="InterPro" id="IPR036526">
    <property type="entry name" value="C-N_Hydrolase_sf"/>
</dbReference>
<gene>
    <name evidence="4" type="ORF">LSALG_LOCUS5334</name>
</gene>
<dbReference type="Proteomes" id="UP001177003">
    <property type="component" value="Chromosome 0"/>
</dbReference>
<evidence type="ECO:0000313" key="4">
    <source>
        <dbReference type="EMBL" id="CAI9264699.1"/>
    </source>
</evidence>
<dbReference type="Gene3D" id="3.60.110.10">
    <property type="entry name" value="Carbon-nitrogen hydrolase"/>
    <property type="match status" value="1"/>
</dbReference>
<evidence type="ECO:0000313" key="5">
    <source>
        <dbReference type="Proteomes" id="UP001177003"/>
    </source>
</evidence>
<dbReference type="GO" id="GO:0016811">
    <property type="term" value="F:hydrolase activity, acting on carbon-nitrogen (but not peptide) bonds, in linear amides"/>
    <property type="evidence" value="ECO:0007669"/>
    <property type="project" value="InterPro"/>
</dbReference>
<sequence>MAAVNSVRIAAAQMTSINDLAANYATCSRLVKEAASAGAKLLCFPENFSFVGAKDGESLKIAEPLDGPVMKGYCALAKESSMWLSLGGFQERGSDDAHLCNTHVLIDDAGNIRSTYKKMHLFDVDVPGGAVYKESSFTEAGKEIIAIDSPFGILGLTVCYDLRFPEVYQQLRFHHGAQVLLVPAAFTKVTGEAHWEVLLRARAIETQCYVIAAAQGGQHSEKRESFGDTLIIDPWGTVIGRLPDKASTGITVADIDFSLIESVRRKMPISQHRKPIEFWKQICKPDINIFVPYLSLPSPLETTNLELVTATRSKNEILKFESHHHLELVTATRDDLPGGDTTTCFNRRSRSSSSEEEIGDPTYHIL</sequence>
<dbReference type="PANTHER" id="PTHR23088">
    <property type="entry name" value="NITRILASE-RELATED"/>
    <property type="match status" value="1"/>
</dbReference>
<proteinExistence type="predicted"/>
<dbReference type="AlphaFoldDB" id="A0AA35V9X1"/>
<feature type="domain" description="CN hydrolase" evidence="3">
    <location>
        <begin position="7"/>
        <end position="257"/>
    </location>
</feature>
<evidence type="ECO:0000256" key="1">
    <source>
        <dbReference type="ARBA" id="ARBA00022801"/>
    </source>
</evidence>
<reference evidence="4" key="1">
    <citation type="submission" date="2023-04" db="EMBL/GenBank/DDBJ databases">
        <authorList>
            <person name="Vijverberg K."/>
            <person name="Xiong W."/>
            <person name="Schranz E."/>
        </authorList>
    </citation>
    <scope>NUCLEOTIDE SEQUENCE</scope>
</reference>